<dbReference type="AlphaFoldDB" id="A0A1I7YAD0"/>
<evidence type="ECO:0000313" key="2">
    <source>
        <dbReference type="WBParaSite" id="L893_g14105.t1"/>
    </source>
</evidence>
<protein>
    <submittedName>
        <fullName evidence="2">Secreted protein</fullName>
    </submittedName>
</protein>
<name>A0A1I7YAD0_9BILA</name>
<dbReference type="WBParaSite" id="L893_g14105.t1">
    <property type="protein sequence ID" value="L893_g14105.t1"/>
    <property type="gene ID" value="L893_g14105"/>
</dbReference>
<reference evidence="2" key="1">
    <citation type="submission" date="2016-11" db="UniProtKB">
        <authorList>
            <consortium name="WormBaseParasite"/>
        </authorList>
    </citation>
    <scope>IDENTIFICATION</scope>
</reference>
<accession>A0A1I7YAD0</accession>
<dbReference type="Proteomes" id="UP000095287">
    <property type="component" value="Unplaced"/>
</dbReference>
<evidence type="ECO:0000313" key="1">
    <source>
        <dbReference type="Proteomes" id="UP000095287"/>
    </source>
</evidence>
<proteinExistence type="predicted"/>
<keyword evidence="1" id="KW-1185">Reference proteome</keyword>
<sequence length="79" mass="9583">MWTPFLILYASRTGRDYIRGASMITIKHIEMFVTMGQRWTLYQKTECLFAFCVFMDLLKNSRWRIQNISRHCIQQVMEK</sequence>
<organism evidence="1 2">
    <name type="scientific">Steinernema glaseri</name>
    <dbReference type="NCBI Taxonomy" id="37863"/>
    <lineage>
        <taxon>Eukaryota</taxon>
        <taxon>Metazoa</taxon>
        <taxon>Ecdysozoa</taxon>
        <taxon>Nematoda</taxon>
        <taxon>Chromadorea</taxon>
        <taxon>Rhabditida</taxon>
        <taxon>Tylenchina</taxon>
        <taxon>Panagrolaimomorpha</taxon>
        <taxon>Strongyloidoidea</taxon>
        <taxon>Steinernematidae</taxon>
        <taxon>Steinernema</taxon>
    </lineage>
</organism>